<proteinExistence type="predicted"/>
<dbReference type="PANTHER" id="PTHR47917">
    <property type="match status" value="1"/>
</dbReference>
<dbReference type="GO" id="GO:0052618">
    <property type="term" value="F:coenzyme F420-0:L-glutamate ligase activity"/>
    <property type="evidence" value="ECO:0007669"/>
    <property type="project" value="UniProtKB-EC"/>
</dbReference>
<dbReference type="PANTHER" id="PTHR47917:SF1">
    <property type="entry name" value="COENZYME F420:L-GLUTAMATE LIGASE"/>
    <property type="match status" value="1"/>
</dbReference>
<dbReference type="Pfam" id="PF01996">
    <property type="entry name" value="F420_ligase"/>
    <property type="match status" value="1"/>
</dbReference>
<gene>
    <name evidence="2" type="ORF">NEF87_004581</name>
</gene>
<sequence length="256" mass="28706">MKITALKTTHIIQKNEDLIKVLQETFKSNNLFPQENSVLVIAETLVATSQGKIIDLNQITEISEKAKNLAKEYTMDPRFVQIILDESDQIIGGIPKMLFTEKNGVLIANGGIDKSNSGPGDHYSPWPTEPFETARQISQKIKEIYHLTNFGTIISDSRVQPLRKGIVGVAIGVDGFNPVMDCIGKCDLYGHEMEWTQRALADQLTDAAHLVMGECDEQTPFVMIENAPVDFTNEEIAKDAMLFPREDDLFARIYKF</sequence>
<dbReference type="Gene3D" id="3.90.1660.10">
    <property type="entry name" value="CofE-like domain"/>
    <property type="match status" value="1"/>
</dbReference>
<evidence type="ECO:0000313" key="2">
    <source>
        <dbReference type="EMBL" id="UYP48296.1"/>
    </source>
</evidence>
<dbReference type="EC" id="6.3.2.31" evidence="2"/>
<reference evidence="2" key="1">
    <citation type="submission" date="2022-09" db="EMBL/GenBank/DDBJ databases">
        <title>Actin cytoskeleton and complex cell architecture in an #Asgard archaeon.</title>
        <authorList>
            <person name="Ponce Toledo R.I."/>
            <person name="Schleper C."/>
            <person name="Rodrigues Oliveira T."/>
            <person name="Wollweber F."/>
            <person name="Xu J."/>
            <person name="Rittmann S."/>
            <person name="Klingl A."/>
            <person name="Pilhofer M."/>
        </authorList>
    </citation>
    <scope>NUCLEOTIDE SEQUENCE</scope>
    <source>
        <strain evidence="2">B-35</strain>
    </source>
</reference>
<feature type="domain" description="Coenzyme F420:L-glutamate ligase-like" evidence="1">
    <location>
        <begin position="9"/>
        <end position="226"/>
    </location>
</feature>
<keyword evidence="2" id="KW-0436">Ligase</keyword>
<dbReference type="EMBL" id="CP104013">
    <property type="protein sequence ID" value="UYP48296.1"/>
    <property type="molecule type" value="Genomic_DNA"/>
</dbReference>
<dbReference type="InterPro" id="IPR002847">
    <property type="entry name" value="F420-0_gamma-glut_ligase-dom"/>
</dbReference>
<protein>
    <submittedName>
        <fullName evidence="2">Coenzyme F420:L-glutamate ligase</fullName>
        <ecNumber evidence="2">6.3.2.31</ecNumber>
    </submittedName>
</protein>
<evidence type="ECO:0000259" key="1">
    <source>
        <dbReference type="Pfam" id="PF01996"/>
    </source>
</evidence>
<accession>A0ABY6HXP0</accession>
<dbReference type="Proteomes" id="UP001208689">
    <property type="component" value="Chromosome"/>
</dbReference>
<evidence type="ECO:0000313" key="3">
    <source>
        <dbReference type="Proteomes" id="UP001208689"/>
    </source>
</evidence>
<dbReference type="SUPFAM" id="SSF144010">
    <property type="entry name" value="CofE-like"/>
    <property type="match status" value="1"/>
</dbReference>
<dbReference type="Gene3D" id="3.30.1330.100">
    <property type="entry name" value="CofE-like"/>
    <property type="match status" value="1"/>
</dbReference>
<name>A0ABY6HXP0_9ARCH</name>
<organism evidence="2 3">
    <name type="scientific">Candidatus Lokiarchaeum ossiferum</name>
    <dbReference type="NCBI Taxonomy" id="2951803"/>
    <lineage>
        <taxon>Archaea</taxon>
        <taxon>Promethearchaeati</taxon>
        <taxon>Promethearchaeota</taxon>
        <taxon>Promethearchaeia</taxon>
        <taxon>Promethearchaeales</taxon>
        <taxon>Promethearchaeaceae</taxon>
        <taxon>Candidatus Lokiarchaeum</taxon>
    </lineage>
</organism>
<keyword evidence="3" id="KW-1185">Reference proteome</keyword>